<evidence type="ECO:0000259" key="13">
    <source>
        <dbReference type="PROSITE" id="PS50885"/>
    </source>
</evidence>
<keyword evidence="3" id="KW-0488">Methylation</keyword>
<evidence type="ECO:0000313" key="15">
    <source>
        <dbReference type="Proteomes" id="UP000077752"/>
    </source>
</evidence>
<dbReference type="SMART" id="SM00304">
    <property type="entry name" value="HAMP"/>
    <property type="match status" value="1"/>
</dbReference>
<dbReference type="GO" id="GO:0006935">
    <property type="term" value="P:chemotaxis"/>
    <property type="evidence" value="ECO:0007669"/>
    <property type="project" value="UniProtKB-ARBA"/>
</dbReference>
<evidence type="ECO:0000259" key="12">
    <source>
        <dbReference type="PROSITE" id="PS50111"/>
    </source>
</evidence>
<evidence type="ECO:0000256" key="9">
    <source>
        <dbReference type="PROSITE-ProRule" id="PRU00284"/>
    </source>
</evidence>
<dbReference type="Gene3D" id="1.10.287.950">
    <property type="entry name" value="Methyl-accepting chemotaxis protein"/>
    <property type="match status" value="1"/>
</dbReference>
<dbReference type="CDD" id="cd06225">
    <property type="entry name" value="HAMP"/>
    <property type="match status" value="1"/>
</dbReference>
<sequence>MSAVISLLRSRLLRPVFVALGIALLVQVVVAVVLTRSTVTALEADLGDRLGADSQKLATELDQAAKEVSSGLSSLSESTRQRLTAGLSSRLEEEQAQLRATLEKNLRDSANDMAELLASVAPRAIWDVDVPTLSEFARRAQRNPNVLFVVYDDAQGEHLTRYLNRQNPINQALLDKGKGERALDKVLDAARNDPAVYFVEASINPNGAEIGKVLMGISTASVDAELQALDKRFSALIASGDQLVADSLTSAAADSTKALQSRLQTAQGSALQMKANTSQSVQDAATTLRWRIGAGLALVGCGVLLVVAIVLGRRVVNKLRLLIAALDDLAAGDGDLTKRVAIDSRDEIGDMAAAVNRFVDKLQPIVREAGEVAQRTGVEISSMAQRSAGADSAAALQRDEVAESLRALSSMADEAQAESRAMQEALQQVVDIRQATDENSRSSAQVATLIEALAGQVDTGSKVIERLAEQSEQIEVVLTVIHGIAEQTNLLALNAAIEAARAGETGRGFAVVADEVRALASKTQSSTGDIQAHIGALQQGAKEAVAAISQAGRQASEGLLVLRDNARLQQSVQASVEQVHAAIGLATRAAEQQAQGAQAVRGRVENIHAQAERAAQVVMQTTASSKVLDELAAQLKASLGQFRA</sequence>
<evidence type="ECO:0000256" key="11">
    <source>
        <dbReference type="SAM" id="Phobius"/>
    </source>
</evidence>
<dbReference type="Gene3D" id="6.10.340.10">
    <property type="match status" value="1"/>
</dbReference>
<keyword evidence="10" id="KW-0175">Coiled coil</keyword>
<feature type="transmembrane region" description="Helical" evidence="11">
    <location>
        <begin position="290"/>
        <end position="311"/>
    </location>
</feature>
<dbReference type="PROSITE" id="PS50885">
    <property type="entry name" value="HAMP"/>
    <property type="match status" value="1"/>
</dbReference>
<evidence type="ECO:0000256" key="6">
    <source>
        <dbReference type="ARBA" id="ARBA00023136"/>
    </source>
</evidence>
<accession>A0A177SUR5</accession>
<dbReference type="EMBL" id="LUCV01000005">
    <property type="protein sequence ID" value="OAI94539.1"/>
    <property type="molecule type" value="Genomic_DNA"/>
</dbReference>
<evidence type="ECO:0000256" key="7">
    <source>
        <dbReference type="ARBA" id="ARBA00023224"/>
    </source>
</evidence>
<keyword evidence="6 11" id="KW-0472">Membrane</keyword>
<evidence type="ECO:0000256" key="5">
    <source>
        <dbReference type="ARBA" id="ARBA00022989"/>
    </source>
</evidence>
<dbReference type="AlphaFoldDB" id="A0A177SUR5"/>
<dbReference type="PANTHER" id="PTHR32089:SF119">
    <property type="entry name" value="METHYL-ACCEPTING CHEMOTAXIS PROTEIN CTPL"/>
    <property type="match status" value="1"/>
</dbReference>
<dbReference type="Proteomes" id="UP000077752">
    <property type="component" value="Unassembled WGS sequence"/>
</dbReference>
<dbReference type="PROSITE" id="PS50111">
    <property type="entry name" value="CHEMOTAXIS_TRANSDUC_2"/>
    <property type="match status" value="1"/>
</dbReference>
<dbReference type="PANTHER" id="PTHR32089">
    <property type="entry name" value="METHYL-ACCEPTING CHEMOTAXIS PROTEIN MCPB"/>
    <property type="match status" value="1"/>
</dbReference>
<comment type="caution">
    <text evidence="14">The sequence shown here is derived from an EMBL/GenBank/DDBJ whole genome shotgun (WGS) entry which is preliminary data.</text>
</comment>
<keyword evidence="7 9" id="KW-0807">Transducer</keyword>
<dbReference type="Pfam" id="PF00015">
    <property type="entry name" value="MCPsignal"/>
    <property type="match status" value="1"/>
</dbReference>
<keyword evidence="4 11" id="KW-0812">Transmembrane</keyword>
<feature type="domain" description="Methyl-accepting transducer" evidence="12">
    <location>
        <begin position="372"/>
        <end position="608"/>
    </location>
</feature>
<feature type="coiled-coil region" evidence="10">
    <location>
        <begin position="398"/>
        <end position="428"/>
    </location>
</feature>
<evidence type="ECO:0000313" key="14">
    <source>
        <dbReference type="EMBL" id="OAI94539.1"/>
    </source>
</evidence>
<protein>
    <submittedName>
        <fullName evidence="14">Chemotaxis protein</fullName>
    </submittedName>
</protein>
<dbReference type="InterPro" id="IPR003660">
    <property type="entry name" value="HAMP_dom"/>
</dbReference>
<reference evidence="14 15" key="1">
    <citation type="submission" date="2016-03" db="EMBL/GenBank/DDBJ databases">
        <title>Draft Genome Assembly of Pseudomonas putida strain CBF10-2.</title>
        <authorList>
            <person name="Iyer R.S."/>
            <person name="Damania A."/>
        </authorList>
    </citation>
    <scope>NUCLEOTIDE SEQUENCE [LARGE SCALE GENOMIC DNA]</scope>
    <source>
        <strain evidence="14 15">CBF10-2</strain>
    </source>
</reference>
<evidence type="ECO:0000256" key="3">
    <source>
        <dbReference type="ARBA" id="ARBA00022481"/>
    </source>
</evidence>
<gene>
    <name evidence="14" type="ORF">AYO28_07960</name>
</gene>
<comment type="subcellular location">
    <subcellularLocation>
        <location evidence="1">Cell membrane</location>
        <topology evidence="1">Multi-pass membrane protein</topology>
    </subcellularLocation>
</comment>
<dbReference type="SUPFAM" id="SSF58104">
    <property type="entry name" value="Methyl-accepting chemotaxis protein (MCP) signaling domain"/>
    <property type="match status" value="1"/>
</dbReference>
<keyword evidence="2" id="KW-1003">Cell membrane</keyword>
<dbReference type="Pfam" id="PF00672">
    <property type="entry name" value="HAMP"/>
    <property type="match status" value="1"/>
</dbReference>
<evidence type="ECO:0000256" key="8">
    <source>
        <dbReference type="ARBA" id="ARBA00029447"/>
    </source>
</evidence>
<name>A0A177SUR5_PSEPU</name>
<dbReference type="InterPro" id="IPR004089">
    <property type="entry name" value="MCPsignal_dom"/>
</dbReference>
<feature type="domain" description="HAMP" evidence="13">
    <location>
        <begin position="313"/>
        <end position="367"/>
    </location>
</feature>
<evidence type="ECO:0000256" key="1">
    <source>
        <dbReference type="ARBA" id="ARBA00004651"/>
    </source>
</evidence>
<evidence type="ECO:0000256" key="4">
    <source>
        <dbReference type="ARBA" id="ARBA00022692"/>
    </source>
</evidence>
<evidence type="ECO:0000256" key="10">
    <source>
        <dbReference type="SAM" id="Coils"/>
    </source>
</evidence>
<dbReference type="GO" id="GO:0005886">
    <property type="term" value="C:plasma membrane"/>
    <property type="evidence" value="ECO:0007669"/>
    <property type="project" value="UniProtKB-SubCell"/>
</dbReference>
<organism evidence="14 15">
    <name type="scientific">Pseudomonas putida</name>
    <name type="common">Arthrobacter siderocapsulatus</name>
    <dbReference type="NCBI Taxonomy" id="303"/>
    <lineage>
        <taxon>Bacteria</taxon>
        <taxon>Pseudomonadati</taxon>
        <taxon>Pseudomonadota</taxon>
        <taxon>Gammaproteobacteria</taxon>
        <taxon>Pseudomonadales</taxon>
        <taxon>Pseudomonadaceae</taxon>
        <taxon>Pseudomonas</taxon>
    </lineage>
</organism>
<proteinExistence type="inferred from homology"/>
<comment type="similarity">
    <text evidence="8">Belongs to the methyl-accepting chemotaxis (MCP) protein family.</text>
</comment>
<dbReference type="SMART" id="SM00283">
    <property type="entry name" value="MA"/>
    <property type="match status" value="1"/>
</dbReference>
<dbReference type="GO" id="GO:0007165">
    <property type="term" value="P:signal transduction"/>
    <property type="evidence" value="ECO:0007669"/>
    <property type="project" value="UniProtKB-KW"/>
</dbReference>
<evidence type="ECO:0000256" key="2">
    <source>
        <dbReference type="ARBA" id="ARBA00022475"/>
    </source>
</evidence>
<feature type="coiled-coil region" evidence="10">
    <location>
        <begin position="88"/>
        <end position="119"/>
    </location>
</feature>
<keyword evidence="5 11" id="KW-1133">Transmembrane helix</keyword>